<evidence type="ECO:0000313" key="1">
    <source>
        <dbReference type="EMBL" id="KKT57383.1"/>
    </source>
</evidence>
<protein>
    <submittedName>
        <fullName evidence="1">Uncharacterized protein</fullName>
    </submittedName>
</protein>
<comment type="caution">
    <text evidence="1">The sequence shown here is derived from an EMBL/GenBank/DDBJ whole genome shotgun (WGS) entry which is preliminary data.</text>
</comment>
<evidence type="ECO:0000313" key="2">
    <source>
        <dbReference type="Proteomes" id="UP000034521"/>
    </source>
</evidence>
<dbReference type="EMBL" id="LCIQ01000068">
    <property type="protein sequence ID" value="KKT57383.1"/>
    <property type="molecule type" value="Genomic_DNA"/>
</dbReference>
<organism evidence="1 2">
    <name type="scientific">Candidatus Gottesmanbacteria bacterium GW2011_GWA1_44_24b</name>
    <dbReference type="NCBI Taxonomy" id="1618437"/>
    <lineage>
        <taxon>Bacteria</taxon>
        <taxon>Candidatus Gottesmaniibacteriota</taxon>
    </lineage>
</organism>
<accession>A0A0G1IEZ8</accession>
<name>A0A0G1IEZ8_9BACT</name>
<dbReference type="AlphaFoldDB" id="A0A0G1IEZ8"/>
<reference evidence="1 2" key="1">
    <citation type="journal article" date="2015" name="Nature">
        <title>rRNA introns, odd ribosomes, and small enigmatic genomes across a large radiation of phyla.</title>
        <authorList>
            <person name="Brown C.T."/>
            <person name="Hug L.A."/>
            <person name="Thomas B.C."/>
            <person name="Sharon I."/>
            <person name="Castelle C.J."/>
            <person name="Singh A."/>
            <person name="Wilkins M.J."/>
            <person name="Williams K.H."/>
            <person name="Banfield J.F."/>
        </authorList>
    </citation>
    <scope>NUCLEOTIDE SEQUENCE [LARGE SCALE GENOMIC DNA]</scope>
</reference>
<proteinExistence type="predicted"/>
<sequence length="48" mass="5275">MLAMTIAKTCSMVSSTGMALDHPDECPEFPPWSDTFLLETGLSNLHTF</sequence>
<dbReference type="Proteomes" id="UP000034521">
    <property type="component" value="Unassembled WGS sequence"/>
</dbReference>
<gene>
    <name evidence="1" type="ORF">UW52_C0068G0014</name>
</gene>